<dbReference type="AlphaFoldDB" id="A0A931C7E0"/>
<name>A0A931C7E0_9ACTN</name>
<dbReference type="InterPro" id="IPR047789">
    <property type="entry name" value="CU044_5270-like"/>
</dbReference>
<dbReference type="Proteomes" id="UP000598146">
    <property type="component" value="Unassembled WGS sequence"/>
</dbReference>
<comment type="caution">
    <text evidence="2">The sequence shown here is derived from an EMBL/GenBank/DDBJ whole genome shotgun (WGS) entry which is preliminary data.</text>
</comment>
<evidence type="ECO:0000313" key="2">
    <source>
        <dbReference type="EMBL" id="MBG0564819.1"/>
    </source>
</evidence>
<evidence type="ECO:0000256" key="1">
    <source>
        <dbReference type="SAM" id="Phobius"/>
    </source>
</evidence>
<keyword evidence="1" id="KW-0472">Membrane</keyword>
<accession>A0A931C7E0</accession>
<proteinExistence type="predicted"/>
<keyword evidence="1" id="KW-1133">Transmembrane helix</keyword>
<gene>
    <name evidence="2" type="ORF">I4J89_25550</name>
</gene>
<keyword evidence="1" id="KW-0812">Transmembrane</keyword>
<protein>
    <submittedName>
        <fullName evidence="2">CU044_5270 family protein</fullName>
    </submittedName>
</protein>
<reference evidence="2" key="1">
    <citation type="submission" date="2020-11" db="EMBL/GenBank/DDBJ databases">
        <title>Isolation and identification of active actinomycetes.</title>
        <authorList>
            <person name="Sun X."/>
        </authorList>
    </citation>
    <scope>NUCLEOTIDE SEQUENCE</scope>
    <source>
        <strain evidence="2">NEAU-A11</strain>
    </source>
</reference>
<dbReference type="NCBIfam" id="NF038083">
    <property type="entry name" value="CU044_5270_fam"/>
    <property type="match status" value="1"/>
</dbReference>
<organism evidence="2 3">
    <name type="scientific">Actinoplanes aureus</name>
    <dbReference type="NCBI Taxonomy" id="2792083"/>
    <lineage>
        <taxon>Bacteria</taxon>
        <taxon>Bacillati</taxon>
        <taxon>Actinomycetota</taxon>
        <taxon>Actinomycetes</taxon>
        <taxon>Micromonosporales</taxon>
        <taxon>Micromonosporaceae</taxon>
        <taxon>Actinoplanes</taxon>
    </lineage>
</organism>
<keyword evidence="3" id="KW-1185">Reference proteome</keyword>
<evidence type="ECO:0000313" key="3">
    <source>
        <dbReference type="Proteomes" id="UP000598146"/>
    </source>
</evidence>
<feature type="transmembrane region" description="Helical" evidence="1">
    <location>
        <begin position="36"/>
        <end position="61"/>
    </location>
</feature>
<dbReference type="EMBL" id="JADQTO010000012">
    <property type="protein sequence ID" value="MBG0564819.1"/>
    <property type="molecule type" value="Genomic_DNA"/>
</dbReference>
<sequence length="296" mass="31705">MTAPPTGPDLPEARLRARRAHLMAEIHGSPKPARRWMLVAAPAACLLAAVIAAAVIAAPWIDSVKPNPTAQVLPGDRAAALVFLDRLAAAAGVTQPSTPTEGRYLYVKSRIAYMEFTDDGGELDELHDREIWLPLFAGGRGRLKEAERPSDLGVFTAEQVHADLPDDPDELLAKIYAESAGKGHSRDGQAFTVIGDLLSEAMLPARTTAALYQAAAKIPGVELIADAEDAAGRHGVAVARVEQGERREWIFDRESGEYLGERSYLVEDQPYGKAGMITATTAVTARAVVGNLGDRH</sequence>